<gene>
    <name evidence="1" type="ORF">LPJ66_010366</name>
</gene>
<dbReference type="Proteomes" id="UP001150581">
    <property type="component" value="Unassembled WGS sequence"/>
</dbReference>
<protein>
    <submittedName>
        <fullName evidence="1">Uncharacterized protein</fullName>
    </submittedName>
</protein>
<reference evidence="1" key="1">
    <citation type="submission" date="2022-07" db="EMBL/GenBank/DDBJ databases">
        <title>Phylogenomic reconstructions and comparative analyses of Kickxellomycotina fungi.</title>
        <authorList>
            <person name="Reynolds N.K."/>
            <person name="Stajich J.E."/>
            <person name="Barry K."/>
            <person name="Grigoriev I.V."/>
            <person name="Crous P."/>
            <person name="Smith M.E."/>
        </authorList>
    </citation>
    <scope>NUCLEOTIDE SEQUENCE</scope>
    <source>
        <strain evidence="1">Benny 63K</strain>
    </source>
</reference>
<sequence length="910" mass="100687">VIASIPVALDGLPIPVAQAYADAVYFGAHAAADGGYHRENSEGRTSDTAAEGKSKGGYCKMVLVYKQVSRALQCLIRDWSEHHLMTHIGRHMYSWEQQSLRRMLVSTTAFYPFNAGPYTGAVANILGSWRGHQSTEIIIRCMGTCYLSISCRVPYPFANEDTDKSMYPPDYEDSGGSDLSFHLTLADVDVKTNQIRRIASTWPWVFAHNSRSNQDTAERPCNESSISSKDTEGDQCKKARRVGFEVSTSLSRWLRTLQARLNMTGDPMSVLSMIMQLMPVNNILGAISPQDNIQSLSSSAPQCSRESLLRLHFKDLVSGDNDDGEVEPKPQPQPEDSSHLLFDKLASLGQNLGPVFDSVKGLNVAYMYTASDNVRLVFNSRYVVDMRLVSSDLFHISDAVGAARSFNKQSHPAYARASAMAPKPLVTATTEPIPLFSDWLEAMSRGMKFDWAKLEKGVSAILRQDTTNTDPASGDITQEPISAQERLRAFQRNMFRLRPDASKSEQMLFRLRELHNKQNSAKFPILVPLAPSAMLCSHLHLVSVIRSLMQWLVQSVHLRDQIESAISRTQDIIEQKISPVAPKDMVDALDPHGLVSQPKESLFSIKERLVVNDDMDGRADRSDSASGSSDNRQVMIVGFTGARESVRCEFLMRAGVASTDLDPDGPAARSASMDVEVQKVAAAIASIDDGDEDIMSVVSDLYMIPANLMQVDLDVRIVPMNRPPNGITDAAAAYLVSAFKAQTSSNRHRAGVLVRILALPPQLVMDTVDIAKKLEGKVRICALQGGLEHDIRLDANQSNVMFSMRFLNRSSQWQRLFIQYFLLTGTAQVVWAIDPSIISEAKLGGSEFFMKRPDAMINVWNKLVDNVVAKLDSKTAFTRDMGKSGKSRWYDIVAALYEAQHSSLSDPSTT</sequence>
<feature type="non-terminal residue" evidence="1">
    <location>
        <position position="1"/>
    </location>
</feature>
<evidence type="ECO:0000313" key="2">
    <source>
        <dbReference type="Proteomes" id="UP001150581"/>
    </source>
</evidence>
<evidence type="ECO:0000313" key="1">
    <source>
        <dbReference type="EMBL" id="KAJ1884942.1"/>
    </source>
</evidence>
<organism evidence="1 2">
    <name type="scientific">Kickxella alabastrina</name>
    <dbReference type="NCBI Taxonomy" id="61397"/>
    <lineage>
        <taxon>Eukaryota</taxon>
        <taxon>Fungi</taxon>
        <taxon>Fungi incertae sedis</taxon>
        <taxon>Zoopagomycota</taxon>
        <taxon>Kickxellomycotina</taxon>
        <taxon>Kickxellomycetes</taxon>
        <taxon>Kickxellales</taxon>
        <taxon>Kickxellaceae</taxon>
        <taxon>Kickxella</taxon>
    </lineage>
</organism>
<accession>A0ACC1I0W1</accession>
<proteinExistence type="predicted"/>
<name>A0ACC1I0W1_9FUNG</name>
<keyword evidence="2" id="KW-1185">Reference proteome</keyword>
<dbReference type="EMBL" id="JANBPG010002688">
    <property type="protein sequence ID" value="KAJ1884942.1"/>
    <property type="molecule type" value="Genomic_DNA"/>
</dbReference>
<comment type="caution">
    <text evidence="1">The sequence shown here is derived from an EMBL/GenBank/DDBJ whole genome shotgun (WGS) entry which is preliminary data.</text>
</comment>